<feature type="transmembrane region" description="Helical" evidence="1">
    <location>
        <begin position="66"/>
        <end position="90"/>
    </location>
</feature>
<evidence type="ECO:0000256" key="1">
    <source>
        <dbReference type="SAM" id="Phobius"/>
    </source>
</evidence>
<dbReference type="Proteomes" id="UP001595698">
    <property type="component" value="Unassembled WGS sequence"/>
</dbReference>
<evidence type="ECO:0000313" key="2">
    <source>
        <dbReference type="EMBL" id="MFC3981322.1"/>
    </source>
</evidence>
<sequence>MGNAARRLAPLGGLLLVAAVLCGLIVMHGVQPSPGPAPTASVLTMGLGHASGAGAPMPDSSHEGHMGGQVCLAFLLTGAALLLLAAVTVLGRPVPTRARSLVRGLPRGPTARPRGPTLAQLCVIRV</sequence>
<keyword evidence="3" id="KW-1185">Reference proteome</keyword>
<reference evidence="3" key="1">
    <citation type="journal article" date="2019" name="Int. J. Syst. Evol. Microbiol.">
        <title>The Global Catalogue of Microorganisms (GCM) 10K type strain sequencing project: providing services to taxonomists for standard genome sequencing and annotation.</title>
        <authorList>
            <consortium name="The Broad Institute Genomics Platform"/>
            <consortium name="The Broad Institute Genome Sequencing Center for Infectious Disease"/>
            <person name="Wu L."/>
            <person name="Ma J."/>
        </authorList>
    </citation>
    <scope>NUCLEOTIDE SEQUENCE [LARGE SCALE GENOMIC DNA]</scope>
    <source>
        <strain evidence="3">TBRC 7912</strain>
    </source>
</reference>
<evidence type="ECO:0000313" key="3">
    <source>
        <dbReference type="Proteomes" id="UP001595698"/>
    </source>
</evidence>
<gene>
    <name evidence="2" type="ORF">ACFOYY_14385</name>
</gene>
<name>A0ABV8F1Y3_9ACTN</name>
<keyword evidence="1" id="KW-0812">Transmembrane</keyword>
<keyword evidence="1" id="KW-1133">Transmembrane helix</keyword>
<accession>A0ABV8F1Y3</accession>
<protein>
    <submittedName>
        <fullName evidence="2">DUF6153 family protein</fullName>
    </submittedName>
</protein>
<dbReference type="EMBL" id="JBHSBC010000012">
    <property type="protein sequence ID" value="MFC3981322.1"/>
    <property type="molecule type" value="Genomic_DNA"/>
</dbReference>
<dbReference type="InterPro" id="IPR046151">
    <property type="entry name" value="DUF6153"/>
</dbReference>
<dbReference type="RefSeq" id="WP_386190058.1">
    <property type="nucleotide sequence ID" value="NZ_JBHSBC010000012.1"/>
</dbReference>
<proteinExistence type="predicted"/>
<organism evidence="2 3">
    <name type="scientific">Streptosporangium jomthongense</name>
    <dbReference type="NCBI Taxonomy" id="1193683"/>
    <lineage>
        <taxon>Bacteria</taxon>
        <taxon>Bacillati</taxon>
        <taxon>Actinomycetota</taxon>
        <taxon>Actinomycetes</taxon>
        <taxon>Streptosporangiales</taxon>
        <taxon>Streptosporangiaceae</taxon>
        <taxon>Streptosporangium</taxon>
    </lineage>
</organism>
<dbReference type="Pfam" id="PF19650">
    <property type="entry name" value="DUF6153"/>
    <property type="match status" value="1"/>
</dbReference>
<comment type="caution">
    <text evidence="2">The sequence shown here is derived from an EMBL/GenBank/DDBJ whole genome shotgun (WGS) entry which is preliminary data.</text>
</comment>
<keyword evidence="1" id="KW-0472">Membrane</keyword>